<dbReference type="GO" id="GO:0004806">
    <property type="term" value="F:triacylglycerol lipase activity"/>
    <property type="evidence" value="ECO:0007669"/>
    <property type="project" value="InterPro"/>
</dbReference>
<reference evidence="1 2" key="1">
    <citation type="submission" date="2018-06" db="EMBL/GenBank/DDBJ databases">
        <authorList>
            <consortium name="Pathogen Informatics"/>
            <person name="Doyle S."/>
        </authorList>
    </citation>
    <scope>NUCLEOTIDE SEQUENCE [LARGE SCALE GENOMIC DNA]</scope>
    <source>
        <strain evidence="1 2">NCTC10376</strain>
    </source>
</reference>
<sequence length="380" mass="42081">MNDCNKTSSSASLFSTDSTVNVNLSNETGVITHRQVLEPDLGLSEAFEQYKVSYTSCDSVHGEIIREDTGTVFIPKSQAPENGWPVIVWNHGTVGIAPTCAPSLTPKNSRVTQYLNTWLSLGFAIVAPDYPGLGSSGLHHYMDERATAWSSLDSIKAALKVFPLSNNIIFIGHSQGAHAAFASIGYQPEYAPELNVLGVVMTGTPYFSDNLLENFVSDDIREEGDRKLPYAMYLYLSASDKNPDLKVGDYFQEQAIPYVEKAKTLCLSPLSQLIMDNKLNGVNSLKPKFKELLEQESSSLNYRKLLIDKPILIGIGLEDIHVLTCWQQEFAKDVLDAGTDVKVYEYPNIGHLDVYNVSLRHSVPFVFELMKNAQSELNAI</sequence>
<proteinExistence type="predicted"/>
<dbReference type="PANTHER" id="PTHR34853:SF1">
    <property type="entry name" value="LIPASE 5"/>
    <property type="match status" value="1"/>
</dbReference>
<dbReference type="RefSeq" id="WP_036935162.1">
    <property type="nucleotide sequence ID" value="NZ_CABMNT010000001.1"/>
</dbReference>
<evidence type="ECO:0000313" key="2">
    <source>
        <dbReference type="Proteomes" id="UP000254331"/>
    </source>
</evidence>
<dbReference type="EMBL" id="UGTW01000001">
    <property type="protein sequence ID" value="SUC16825.1"/>
    <property type="molecule type" value="Genomic_DNA"/>
</dbReference>
<dbReference type="PIRSF" id="PIRSF029171">
    <property type="entry name" value="Esterase_LipA"/>
    <property type="match status" value="1"/>
</dbReference>
<accession>A0A379FB28</accession>
<dbReference type="InterPro" id="IPR029058">
    <property type="entry name" value="AB_hydrolase_fold"/>
</dbReference>
<gene>
    <name evidence="1" type="ORF">NCTC10376_02740</name>
</gene>
<dbReference type="GO" id="GO:0016042">
    <property type="term" value="P:lipid catabolic process"/>
    <property type="evidence" value="ECO:0007669"/>
    <property type="project" value="InterPro"/>
</dbReference>
<dbReference type="Pfam" id="PF03583">
    <property type="entry name" value="LIP"/>
    <property type="match status" value="1"/>
</dbReference>
<dbReference type="Proteomes" id="UP000254331">
    <property type="component" value="Unassembled WGS sequence"/>
</dbReference>
<dbReference type="Gene3D" id="3.40.50.1820">
    <property type="entry name" value="alpha/beta hydrolase"/>
    <property type="match status" value="1"/>
</dbReference>
<dbReference type="InterPro" id="IPR005152">
    <property type="entry name" value="Lipase_secreted"/>
</dbReference>
<dbReference type="AlphaFoldDB" id="A0A379FB28"/>
<dbReference type="PANTHER" id="PTHR34853">
    <property type="match status" value="1"/>
</dbReference>
<protein>
    <submittedName>
        <fullName evidence="1">Lipase</fullName>
    </submittedName>
</protein>
<organism evidence="1 2">
    <name type="scientific">Proteus vulgaris</name>
    <dbReference type="NCBI Taxonomy" id="585"/>
    <lineage>
        <taxon>Bacteria</taxon>
        <taxon>Pseudomonadati</taxon>
        <taxon>Pseudomonadota</taxon>
        <taxon>Gammaproteobacteria</taxon>
        <taxon>Enterobacterales</taxon>
        <taxon>Morganellaceae</taxon>
        <taxon>Proteus</taxon>
    </lineage>
</organism>
<dbReference type="GeneID" id="93393381"/>
<dbReference type="OrthoDB" id="9955at2"/>
<name>A0A379FB28_PROVU</name>
<dbReference type="SUPFAM" id="SSF53474">
    <property type="entry name" value="alpha/beta-Hydrolases"/>
    <property type="match status" value="1"/>
</dbReference>
<evidence type="ECO:0000313" key="1">
    <source>
        <dbReference type="EMBL" id="SUC16825.1"/>
    </source>
</evidence>